<dbReference type="NCBIfam" id="TIGR00172">
    <property type="entry name" value="maf"/>
    <property type="match status" value="1"/>
</dbReference>
<keyword evidence="3" id="KW-0963">Cytoplasm</keyword>
<dbReference type="AlphaFoldDB" id="A0A0A2A8J3"/>
<dbReference type="RefSeq" id="WP_032521780.1">
    <property type="nucleotide sequence ID" value="NZ_CP138977.1"/>
</dbReference>
<dbReference type="GO" id="GO:0047429">
    <property type="term" value="F:nucleoside triphosphate diphosphatase activity"/>
    <property type="evidence" value="ECO:0007669"/>
    <property type="project" value="UniProtKB-EC"/>
</dbReference>
<protein>
    <recommendedName>
        <fullName evidence="3">Nucleoside triphosphate pyrophosphatase</fullName>
        <ecNumber evidence="3">3.6.1.9</ecNumber>
    </recommendedName>
    <alternativeName>
        <fullName evidence="3">Nucleotide pyrophosphatase</fullName>
        <shortName evidence="3">Nucleotide PPase</shortName>
    </alternativeName>
</protein>
<dbReference type="EC" id="3.6.1.9" evidence="3"/>
<evidence type="ECO:0000313" key="5">
    <source>
        <dbReference type="Proteomes" id="UP000030355"/>
    </source>
</evidence>
<proteinExistence type="inferred from homology"/>
<comment type="caution">
    <text evidence="3">Lacks conserved residue(s) required for the propagation of feature annotation.</text>
</comment>
<comment type="caution">
    <text evidence="4">The sequence shown here is derived from an EMBL/GenBank/DDBJ whole genome shotgun (WGS) entry which is preliminary data.</text>
</comment>
<dbReference type="HAMAP" id="MF_00528">
    <property type="entry name" value="Maf"/>
    <property type="match status" value="1"/>
</dbReference>
<dbReference type="EMBL" id="JNAL01000007">
    <property type="protein sequence ID" value="KGF96733.1"/>
    <property type="molecule type" value="Genomic_DNA"/>
</dbReference>
<dbReference type="Gene3D" id="3.90.950.10">
    <property type="match status" value="1"/>
</dbReference>
<evidence type="ECO:0000313" key="4">
    <source>
        <dbReference type="EMBL" id="KGF96733.1"/>
    </source>
</evidence>
<dbReference type="InterPro" id="IPR029001">
    <property type="entry name" value="ITPase-like_fam"/>
</dbReference>
<dbReference type="SUPFAM" id="SSF52972">
    <property type="entry name" value="ITPase-like"/>
    <property type="match status" value="1"/>
</dbReference>
<comment type="subcellular location">
    <subcellularLocation>
        <location evidence="3">Cytoplasm</location>
    </subcellularLocation>
</comment>
<reference evidence="5" key="1">
    <citation type="journal article" date="2014" name="Sci. Data">
        <title>Genomes of diverse isolates of the marine cyanobacterium Prochlorococcus.</title>
        <authorList>
            <person name="Biller S."/>
            <person name="Berube P."/>
            <person name="Thompson J."/>
            <person name="Kelly L."/>
            <person name="Roggensack S."/>
            <person name="Awad L."/>
            <person name="Roache-Johnson K."/>
            <person name="Ding H."/>
            <person name="Giovannoni S.J."/>
            <person name="Moore L.R."/>
            <person name="Chisholm S.W."/>
        </authorList>
    </citation>
    <scope>NUCLEOTIDE SEQUENCE [LARGE SCALE GENOMIC DNA]</scope>
    <source>
        <strain evidence="5">MIT 9201</strain>
    </source>
</reference>
<dbReference type="CDD" id="cd00555">
    <property type="entry name" value="Maf"/>
    <property type="match status" value="1"/>
</dbReference>
<feature type="active site" description="Proton acceptor" evidence="3">
    <location>
        <position position="78"/>
    </location>
</feature>
<dbReference type="Pfam" id="PF02545">
    <property type="entry name" value="Maf"/>
    <property type="match status" value="1"/>
</dbReference>
<evidence type="ECO:0000256" key="1">
    <source>
        <dbReference type="ARBA" id="ARBA00001968"/>
    </source>
</evidence>
<dbReference type="PIRSF" id="PIRSF006305">
    <property type="entry name" value="Maf"/>
    <property type="match status" value="1"/>
</dbReference>
<accession>A0A0A2A8J3</accession>
<sequence length="203" mass="23111">MLILASTSQSRKKLLENCQIEFIQISSGFDENSIKEKNILKLALELSFQKAKSLSENIQKISWPEEYKCGPFEILGCDSIFEFKGEAYGKPSNKEEAFIRWKKMSGEFGLLHTGHTLIIGNFDSISNTFKITKIIKKTVSSRVYFSKLEDWEIKSYVDTNEPLYCAGGFALEGIGGKYIEKIEGCFSNVMGLSLPWLRKNLYK</sequence>
<comment type="function">
    <text evidence="3">Nucleoside triphosphate pyrophosphatase. May have a dual role in cell division arrest and in preventing the incorporation of modified nucleotides into cellular nucleic acids.</text>
</comment>
<comment type="catalytic activity">
    <reaction evidence="3">
        <text>a 2'-deoxyribonucleoside 5'-triphosphate + H2O = a 2'-deoxyribonucleoside 5'-phosphate + diphosphate + H(+)</text>
        <dbReference type="Rhea" id="RHEA:44644"/>
        <dbReference type="ChEBI" id="CHEBI:15377"/>
        <dbReference type="ChEBI" id="CHEBI:15378"/>
        <dbReference type="ChEBI" id="CHEBI:33019"/>
        <dbReference type="ChEBI" id="CHEBI:61560"/>
        <dbReference type="ChEBI" id="CHEBI:65317"/>
        <dbReference type="EC" id="3.6.1.9"/>
    </reaction>
</comment>
<dbReference type="InterPro" id="IPR003697">
    <property type="entry name" value="Maf-like"/>
</dbReference>
<keyword evidence="3" id="KW-0546">Nucleotide metabolism</keyword>
<keyword evidence="2 3" id="KW-0378">Hydrolase</keyword>
<dbReference type="PANTHER" id="PTHR43213:SF5">
    <property type="entry name" value="BIFUNCTIONAL DTTP_UTP PYROPHOSPHATASE_METHYLTRANSFERASE PROTEIN-RELATED"/>
    <property type="match status" value="1"/>
</dbReference>
<comment type="similarity">
    <text evidence="3">Belongs to the Maf family.</text>
</comment>
<dbReference type="GO" id="GO:0009117">
    <property type="term" value="P:nucleotide metabolic process"/>
    <property type="evidence" value="ECO:0007669"/>
    <property type="project" value="UniProtKB-KW"/>
</dbReference>
<dbReference type="PANTHER" id="PTHR43213">
    <property type="entry name" value="BIFUNCTIONAL DTTP/UTP PYROPHOSPHATASE/METHYLTRANSFERASE PROTEIN-RELATED"/>
    <property type="match status" value="1"/>
</dbReference>
<dbReference type="OrthoDB" id="9807767at2"/>
<comment type="catalytic activity">
    <reaction evidence="3">
        <text>a ribonucleoside 5'-triphosphate + H2O = a ribonucleoside 5'-phosphate + diphosphate + H(+)</text>
        <dbReference type="Rhea" id="RHEA:23996"/>
        <dbReference type="ChEBI" id="CHEBI:15377"/>
        <dbReference type="ChEBI" id="CHEBI:15378"/>
        <dbReference type="ChEBI" id="CHEBI:33019"/>
        <dbReference type="ChEBI" id="CHEBI:58043"/>
        <dbReference type="ChEBI" id="CHEBI:61557"/>
        <dbReference type="EC" id="3.6.1.9"/>
    </reaction>
</comment>
<comment type="cofactor">
    <cofactor evidence="1 3">
        <name>a divalent metal cation</name>
        <dbReference type="ChEBI" id="CHEBI:60240"/>
    </cofactor>
</comment>
<organism evidence="4 5">
    <name type="scientific">Prochlorococcus marinus str. MIT 9201</name>
    <dbReference type="NCBI Taxonomy" id="93057"/>
    <lineage>
        <taxon>Bacteria</taxon>
        <taxon>Bacillati</taxon>
        <taxon>Cyanobacteriota</taxon>
        <taxon>Cyanophyceae</taxon>
        <taxon>Synechococcales</taxon>
        <taxon>Prochlorococcaceae</taxon>
        <taxon>Prochlorococcus</taxon>
    </lineage>
</organism>
<dbReference type="Proteomes" id="UP000030355">
    <property type="component" value="Unassembled WGS sequence"/>
</dbReference>
<evidence type="ECO:0000256" key="2">
    <source>
        <dbReference type="ARBA" id="ARBA00022801"/>
    </source>
</evidence>
<dbReference type="eggNOG" id="COG0424">
    <property type="taxonomic scope" value="Bacteria"/>
</dbReference>
<dbReference type="GO" id="GO:0005737">
    <property type="term" value="C:cytoplasm"/>
    <property type="evidence" value="ECO:0007669"/>
    <property type="project" value="UniProtKB-SubCell"/>
</dbReference>
<dbReference type="STRING" id="93057.EU95_0618"/>
<name>A0A0A2A8J3_PROMR</name>
<evidence type="ECO:0000256" key="3">
    <source>
        <dbReference type="HAMAP-Rule" id="MF_00528"/>
    </source>
</evidence>
<gene>
    <name evidence="4" type="ORF">EU95_0618</name>
</gene>